<dbReference type="PROSITE" id="PS00107">
    <property type="entry name" value="PROTEIN_KINASE_ATP"/>
    <property type="match status" value="1"/>
</dbReference>
<evidence type="ECO:0000259" key="5">
    <source>
        <dbReference type="PROSITE" id="PS50011"/>
    </source>
</evidence>
<dbReference type="STRING" id="436010.A0A166D1I5"/>
<reference evidence="6 7" key="1">
    <citation type="journal article" date="2016" name="Mol. Biol. Evol.">
        <title>Comparative Genomics of Early-Diverging Mushroom-Forming Fungi Provides Insights into the Origins of Lignocellulose Decay Capabilities.</title>
        <authorList>
            <person name="Nagy L.G."/>
            <person name="Riley R."/>
            <person name="Tritt A."/>
            <person name="Adam C."/>
            <person name="Daum C."/>
            <person name="Floudas D."/>
            <person name="Sun H."/>
            <person name="Yadav J.S."/>
            <person name="Pangilinan J."/>
            <person name="Larsson K.H."/>
            <person name="Matsuura K."/>
            <person name="Barry K."/>
            <person name="Labutti K."/>
            <person name="Kuo R."/>
            <person name="Ohm R.A."/>
            <person name="Bhattacharya S.S."/>
            <person name="Shirouzu T."/>
            <person name="Yoshinaga Y."/>
            <person name="Martin F.M."/>
            <person name="Grigoriev I.V."/>
            <person name="Hibbett D.S."/>
        </authorList>
    </citation>
    <scope>NUCLEOTIDE SEQUENCE [LARGE SCALE GENOMIC DNA]</scope>
    <source>
        <strain evidence="6 7">CBS 109695</strain>
    </source>
</reference>
<accession>A0A166D1I5</accession>
<dbReference type="SMART" id="SM00220">
    <property type="entry name" value="S_TKc"/>
    <property type="match status" value="1"/>
</dbReference>
<dbReference type="GO" id="GO:0004674">
    <property type="term" value="F:protein serine/threonine kinase activity"/>
    <property type="evidence" value="ECO:0007669"/>
    <property type="project" value="UniProtKB-KW"/>
</dbReference>
<keyword evidence="4" id="KW-0723">Serine/threonine-protein kinase</keyword>
<evidence type="ECO:0000256" key="4">
    <source>
        <dbReference type="RuleBase" id="RU000304"/>
    </source>
</evidence>
<feature type="domain" description="Protein kinase" evidence="5">
    <location>
        <begin position="23"/>
        <end position="286"/>
    </location>
</feature>
<dbReference type="EMBL" id="KV417621">
    <property type="protein sequence ID" value="KZP14205.1"/>
    <property type="molecule type" value="Genomic_DNA"/>
</dbReference>
<sequence>MSGTLKSSSQLELSGKLISEGRYKLIHILGQGGYGVVYKALDTTSPEENPKYYAVKCLLRDTSSAREGIEVKHHLELSSVKHILTLHCVIQDEDFIYLVLDLCTGGDLFEVASERRFYPMDDAKTKIAVLQIIDALSACHNAGIFHSDIKLENFLCDADGLNIRLTDFGLSTKETEVTAGGAGTIGYRAPECEVLGTSYSPRAADVWALGILIFSLINGAHLWDKATKDDPRFELFLLNPERLLEDNPMSFGVYEILKKVLVGGEADRIKLPELRIEFENLETVYYPDADMSPHSLHILTFETDDLSSDSFEARPRSTNGAQYGIIIEFPSFISDNNHSAHGDNYLRASDEAGTPAPPIVNPEIALPALHDDRALPPTAKRSSRFKSVVRRVKAVGVVARRRWTGLSLLLK</sequence>
<dbReference type="SUPFAM" id="SSF56112">
    <property type="entry name" value="Protein kinase-like (PK-like)"/>
    <property type="match status" value="1"/>
</dbReference>
<dbReference type="PROSITE" id="PS00108">
    <property type="entry name" value="PROTEIN_KINASE_ST"/>
    <property type="match status" value="1"/>
</dbReference>
<comment type="similarity">
    <text evidence="4">Belongs to the protein kinase superfamily.</text>
</comment>
<dbReference type="GO" id="GO:0005737">
    <property type="term" value="C:cytoplasm"/>
    <property type="evidence" value="ECO:0007669"/>
    <property type="project" value="TreeGrafter"/>
</dbReference>
<evidence type="ECO:0000313" key="6">
    <source>
        <dbReference type="EMBL" id="KZP14205.1"/>
    </source>
</evidence>
<feature type="binding site" evidence="3">
    <location>
        <position position="56"/>
    </location>
    <ligand>
        <name>ATP</name>
        <dbReference type="ChEBI" id="CHEBI:30616"/>
    </ligand>
</feature>
<dbReference type="Pfam" id="PF00069">
    <property type="entry name" value="Pkinase"/>
    <property type="match status" value="1"/>
</dbReference>
<keyword evidence="2 3" id="KW-0067">ATP-binding</keyword>
<dbReference type="Proteomes" id="UP000076532">
    <property type="component" value="Unassembled WGS sequence"/>
</dbReference>
<dbReference type="PROSITE" id="PS50011">
    <property type="entry name" value="PROTEIN_KINASE_DOM"/>
    <property type="match status" value="1"/>
</dbReference>
<dbReference type="PANTHER" id="PTHR24346">
    <property type="entry name" value="MAP/MICROTUBULE AFFINITY-REGULATING KINASE"/>
    <property type="match status" value="1"/>
</dbReference>
<evidence type="ECO:0000256" key="2">
    <source>
        <dbReference type="ARBA" id="ARBA00022840"/>
    </source>
</evidence>
<dbReference type="InterPro" id="IPR011009">
    <property type="entry name" value="Kinase-like_dom_sf"/>
</dbReference>
<organism evidence="6 7">
    <name type="scientific">Athelia psychrophila</name>
    <dbReference type="NCBI Taxonomy" id="1759441"/>
    <lineage>
        <taxon>Eukaryota</taxon>
        <taxon>Fungi</taxon>
        <taxon>Dikarya</taxon>
        <taxon>Basidiomycota</taxon>
        <taxon>Agaricomycotina</taxon>
        <taxon>Agaricomycetes</taxon>
        <taxon>Agaricomycetidae</taxon>
        <taxon>Atheliales</taxon>
        <taxon>Atheliaceae</taxon>
        <taxon>Athelia</taxon>
    </lineage>
</organism>
<dbReference type="Gene3D" id="1.10.510.10">
    <property type="entry name" value="Transferase(Phosphotransferase) domain 1"/>
    <property type="match status" value="1"/>
</dbReference>
<evidence type="ECO:0000256" key="3">
    <source>
        <dbReference type="PROSITE-ProRule" id="PRU10141"/>
    </source>
</evidence>
<dbReference type="AlphaFoldDB" id="A0A166D1I5"/>
<dbReference type="InterPro" id="IPR017441">
    <property type="entry name" value="Protein_kinase_ATP_BS"/>
</dbReference>
<dbReference type="GO" id="GO:0035556">
    <property type="term" value="P:intracellular signal transduction"/>
    <property type="evidence" value="ECO:0007669"/>
    <property type="project" value="TreeGrafter"/>
</dbReference>
<proteinExistence type="inferred from homology"/>
<dbReference type="OrthoDB" id="541276at2759"/>
<dbReference type="InterPro" id="IPR008271">
    <property type="entry name" value="Ser/Thr_kinase_AS"/>
</dbReference>
<keyword evidence="4" id="KW-0808">Transferase</keyword>
<gene>
    <name evidence="6" type="ORF">FIBSPDRAFT_796976</name>
</gene>
<name>A0A166D1I5_9AGAM</name>
<evidence type="ECO:0000256" key="1">
    <source>
        <dbReference type="ARBA" id="ARBA00022741"/>
    </source>
</evidence>
<protein>
    <submittedName>
        <fullName evidence="6">Kinase-like protein</fullName>
    </submittedName>
</protein>
<keyword evidence="7" id="KW-1185">Reference proteome</keyword>
<dbReference type="InterPro" id="IPR000719">
    <property type="entry name" value="Prot_kinase_dom"/>
</dbReference>
<keyword evidence="4" id="KW-0418">Kinase</keyword>
<evidence type="ECO:0000313" key="7">
    <source>
        <dbReference type="Proteomes" id="UP000076532"/>
    </source>
</evidence>
<dbReference type="PANTHER" id="PTHR24346:SF75">
    <property type="entry name" value="AURORA KINASE"/>
    <property type="match status" value="1"/>
</dbReference>
<dbReference type="GO" id="GO:0005524">
    <property type="term" value="F:ATP binding"/>
    <property type="evidence" value="ECO:0007669"/>
    <property type="project" value="UniProtKB-UniRule"/>
</dbReference>
<keyword evidence="1 3" id="KW-0547">Nucleotide-binding</keyword>